<dbReference type="SUPFAM" id="SSF54791">
    <property type="entry name" value="Eukaryotic type KH-domain (KH-domain type I)"/>
    <property type="match status" value="3"/>
</dbReference>
<feature type="compositionally biased region" description="Polar residues" evidence="3">
    <location>
        <begin position="361"/>
        <end position="370"/>
    </location>
</feature>
<dbReference type="InterPro" id="IPR004087">
    <property type="entry name" value="KH_dom"/>
</dbReference>
<feature type="compositionally biased region" description="Basic and acidic residues" evidence="3">
    <location>
        <begin position="97"/>
        <end position="113"/>
    </location>
</feature>
<dbReference type="Pfam" id="PF24563">
    <property type="entry name" value="KH_Mug60-KHD4"/>
    <property type="match status" value="1"/>
</dbReference>
<dbReference type="PANTHER" id="PTHR10627:SF76">
    <property type="entry name" value="KH DOMAIN-CONTAINING PROTEIN YLL032C"/>
    <property type="match status" value="1"/>
</dbReference>
<feature type="compositionally biased region" description="Low complexity" evidence="3">
    <location>
        <begin position="371"/>
        <end position="392"/>
    </location>
</feature>
<organism evidence="5 6">
    <name type="scientific">Jaminaea rosea</name>
    <dbReference type="NCBI Taxonomy" id="1569628"/>
    <lineage>
        <taxon>Eukaryota</taxon>
        <taxon>Fungi</taxon>
        <taxon>Dikarya</taxon>
        <taxon>Basidiomycota</taxon>
        <taxon>Ustilaginomycotina</taxon>
        <taxon>Exobasidiomycetes</taxon>
        <taxon>Microstromatales</taxon>
        <taxon>Microstromatales incertae sedis</taxon>
        <taxon>Jaminaea</taxon>
    </lineage>
</organism>
<reference evidence="5 6" key="1">
    <citation type="journal article" date="2018" name="Mol. Biol. Evol.">
        <title>Broad Genomic Sampling Reveals a Smut Pathogenic Ancestry of the Fungal Clade Ustilaginomycotina.</title>
        <authorList>
            <person name="Kijpornyongpan T."/>
            <person name="Mondo S.J."/>
            <person name="Barry K."/>
            <person name="Sandor L."/>
            <person name="Lee J."/>
            <person name="Lipzen A."/>
            <person name="Pangilinan J."/>
            <person name="LaButti K."/>
            <person name="Hainaut M."/>
            <person name="Henrissat B."/>
            <person name="Grigoriev I.V."/>
            <person name="Spatafora J.W."/>
            <person name="Aime M.C."/>
        </authorList>
    </citation>
    <scope>NUCLEOTIDE SEQUENCE [LARGE SCALE GENOMIC DNA]</scope>
    <source>
        <strain evidence="5 6">MCA 5214</strain>
    </source>
</reference>
<evidence type="ECO:0000313" key="6">
    <source>
        <dbReference type="Proteomes" id="UP000245884"/>
    </source>
</evidence>
<feature type="compositionally biased region" description="Low complexity" evidence="3">
    <location>
        <begin position="155"/>
        <end position="166"/>
    </location>
</feature>
<dbReference type="PROSITE" id="PS50084">
    <property type="entry name" value="KH_TYPE_1"/>
    <property type="match status" value="2"/>
</dbReference>
<sequence>MDTYSISFSLPRATGTHFLPDAPPSNALSRPAADSFSADDSATTVSGSSNTAKDTQSDAPQQPVGSRLRSRFAPSVKSFIPMSFKKTGEKEQDEDKDSTPIERLARSSAEWRKSRLKSTSSLPLSVPEEKTTDEPTSPSSSSNLRDSRSTAGTRSSLDFSSLSNDSTAPSTAPGSKSWQTKSETPSSNHSASNSITTLGAQHPLTSKDVAEAAQRLSLEVMTSTQCHVSCTPAQEDVSPPPSASARQQTGFSPYPSAPNYPYSHYAQGFGHEASAAGFYPGFDSSTASLPHDHQMAAGSAAHSSAATTATAAAKQKMPRYNFHISGTFAQVMEARAKVLRDSPFRSRVTLKVPRAEIIDNTTTAITTESASQPQGETQQSSSSGDSVSPSTSNNDLKPHVRVKLDEIAQLTSTHIAIVGKDSRGADLGYGLETERCVEVVISGELEGVEYARIKTLVMLEELSGLTSMMCEIDQKFHNILGGRKRAVLQTIQEQTGTSIYLPLPLSINLGASQDPAVLARLNTIHISGDYMGVQRAREMVFQVFFHKSKSTISRDTAILPRKIDWLLTDHLEDLRQIMIDNGTFIGLPALGAQSSVVTVYGDNRVSIERTIRTVMALACQFYVSSLWLLPQAYSAMNTPMSLNSPQLTTMLQNVANRSGAEVVFKGNCFEIHGLETEVKGAISMVLDLDVIKQFNFEVRFQIELATSEREFLQGRKCGKVNKIMKQCGVRIKFETLNDYNFLVELSSNDRASALQGLALLQEELPAEVSFHVPEAYHKRCIGVGGKQIQKVMKKYGVYVKFSNAEEFAALGGYLDNEDNVIARTPAKNAINLENLKQSVMEMVNPKDKDYTTETVSISRRYHRALLGEKAIFIHDIESKTSSKVYFPPREAASDLVAIFGPESQIHIASAMLLEHVPFEAEFRTPNAASLGQVVGSQEFVALTERVKRDLSIHILAGLVPPPESSAEAIFKLRLSRSNHDFLPTAKDMLEDFLTTRNINVYAAPARARSDSFASSFPHFATKLISTPGAGADQSDAASFHSELAARFNDTGRLRGAASSPALKALFDSPAAGRAPFPTASGGGMPTSGSGSSGTSGVTAGAGASNSPLVGSSLYTSPYADAMPGGVSSEVWGTPRGLVNSITTPTPPAVGSQQQQQSLGTPSHSPVSSTSGIVFPPHHTARQSEDATLLHRNTEPFGSIPGGGADERTRSGQLRKPRSFAHRAQSLDISSRAAQQAALEASAAYHGGGAGSGGSGVGGYHPHGGYSSGGISPGPYYNGPGGLYGPASGGYHSHVHTPSGYGGAAHQSYPFNHHGGHVPSPSMPRVPHATQSMSSHTGGYPYPRQPIGGGSGPGGPSGGGGSGGGSFSSGPVDDMTRMLNGFSFHPSS</sequence>
<dbReference type="Pfam" id="PF00013">
    <property type="entry name" value="KH_1"/>
    <property type="match status" value="3"/>
</dbReference>
<gene>
    <name evidence="5" type="ORF">BDZ90DRAFT_252288</name>
</gene>
<keyword evidence="6" id="KW-1185">Reference proteome</keyword>
<keyword evidence="1" id="KW-0677">Repeat</keyword>
<dbReference type="InterPro" id="IPR004088">
    <property type="entry name" value="KH_dom_type_1"/>
</dbReference>
<evidence type="ECO:0000256" key="2">
    <source>
        <dbReference type="PROSITE-ProRule" id="PRU00117"/>
    </source>
</evidence>
<dbReference type="RefSeq" id="XP_025362398.1">
    <property type="nucleotide sequence ID" value="XM_025507758.1"/>
</dbReference>
<feature type="region of interest" description="Disordered" evidence="3">
    <location>
        <begin position="1076"/>
        <end position="1099"/>
    </location>
</feature>
<proteinExistence type="predicted"/>
<feature type="domain" description="K Homology" evidence="4">
    <location>
        <begin position="764"/>
        <end position="844"/>
    </location>
</feature>
<feature type="compositionally biased region" description="Polar residues" evidence="3">
    <location>
        <begin position="1150"/>
        <end position="1169"/>
    </location>
</feature>
<protein>
    <recommendedName>
        <fullName evidence="4">K Homology domain-containing protein</fullName>
    </recommendedName>
</protein>
<dbReference type="OrthoDB" id="271862at2759"/>
<keyword evidence="2" id="KW-0694">RNA-binding</keyword>
<feature type="region of interest" description="Disordered" evidence="3">
    <location>
        <begin position="1137"/>
        <end position="1169"/>
    </location>
</feature>
<evidence type="ECO:0000313" key="5">
    <source>
        <dbReference type="EMBL" id="PWN27786.1"/>
    </source>
</evidence>
<feature type="region of interest" description="Disordered" evidence="3">
    <location>
        <begin position="1"/>
        <end position="203"/>
    </location>
</feature>
<dbReference type="GeneID" id="37029581"/>
<feature type="region of interest" description="Disordered" evidence="3">
    <location>
        <begin position="1193"/>
        <end position="1219"/>
    </location>
</feature>
<feature type="compositionally biased region" description="Polar residues" evidence="3">
    <location>
        <begin position="167"/>
        <end position="199"/>
    </location>
</feature>
<dbReference type="EMBL" id="KZ819667">
    <property type="protein sequence ID" value="PWN27786.1"/>
    <property type="molecule type" value="Genomic_DNA"/>
</dbReference>
<feature type="compositionally biased region" description="Low complexity" evidence="3">
    <location>
        <begin position="32"/>
        <end position="42"/>
    </location>
</feature>
<evidence type="ECO:0000256" key="1">
    <source>
        <dbReference type="ARBA" id="ARBA00022737"/>
    </source>
</evidence>
<dbReference type="STRING" id="1569628.A0A316UR70"/>
<feature type="domain" description="K Homology" evidence="4">
    <location>
        <begin position="464"/>
        <end position="545"/>
    </location>
</feature>
<feature type="domain" description="K Homology" evidence="4">
    <location>
        <begin position="849"/>
        <end position="917"/>
    </location>
</feature>
<dbReference type="InterPro" id="IPR056553">
    <property type="entry name" value="KH_Mug60-KHD4"/>
</dbReference>
<name>A0A316UR70_9BASI</name>
<dbReference type="CDD" id="cd22453">
    <property type="entry name" value="KH-I_MUG60_like"/>
    <property type="match status" value="1"/>
</dbReference>
<dbReference type="CDD" id="cd00105">
    <property type="entry name" value="KH-I"/>
    <property type="match status" value="1"/>
</dbReference>
<dbReference type="SMART" id="SM00322">
    <property type="entry name" value="KH"/>
    <property type="match status" value="3"/>
</dbReference>
<evidence type="ECO:0000256" key="3">
    <source>
        <dbReference type="SAM" id="MobiDB-lite"/>
    </source>
</evidence>
<feature type="compositionally biased region" description="Gly residues" evidence="3">
    <location>
        <begin position="1346"/>
        <end position="1366"/>
    </location>
</feature>
<dbReference type="Gene3D" id="3.30.1370.10">
    <property type="entry name" value="K Homology domain, type 1"/>
    <property type="match status" value="3"/>
</dbReference>
<feature type="compositionally biased region" description="Polar residues" evidence="3">
    <location>
        <begin position="43"/>
        <end position="64"/>
    </location>
</feature>
<dbReference type="GO" id="GO:0003729">
    <property type="term" value="F:mRNA binding"/>
    <property type="evidence" value="ECO:0007669"/>
    <property type="project" value="TreeGrafter"/>
</dbReference>
<feature type="compositionally biased region" description="Gly residues" evidence="3">
    <location>
        <begin position="1080"/>
        <end position="1093"/>
    </location>
</feature>
<feature type="region of interest" description="Disordered" evidence="3">
    <location>
        <begin position="231"/>
        <end position="255"/>
    </location>
</feature>
<feature type="region of interest" description="Disordered" evidence="3">
    <location>
        <begin position="1297"/>
        <end position="1387"/>
    </location>
</feature>
<dbReference type="Proteomes" id="UP000245884">
    <property type="component" value="Unassembled WGS sequence"/>
</dbReference>
<feature type="region of interest" description="Disordered" evidence="3">
    <location>
        <begin position="361"/>
        <end position="399"/>
    </location>
</feature>
<dbReference type="PANTHER" id="PTHR10627">
    <property type="entry name" value="SCP160"/>
    <property type="match status" value="1"/>
</dbReference>
<evidence type="ECO:0000259" key="4">
    <source>
        <dbReference type="SMART" id="SM00322"/>
    </source>
</evidence>
<dbReference type="GO" id="GO:0005737">
    <property type="term" value="C:cytoplasm"/>
    <property type="evidence" value="ECO:0007669"/>
    <property type="project" value="TreeGrafter"/>
</dbReference>
<accession>A0A316UR70</accession>
<dbReference type="InterPro" id="IPR036612">
    <property type="entry name" value="KH_dom_type_1_sf"/>
</dbReference>